<feature type="non-terminal residue" evidence="2">
    <location>
        <position position="1"/>
    </location>
</feature>
<reference evidence="2" key="1">
    <citation type="journal article" date="2019" name="Sci. Rep.">
        <title>Draft genome of Tanacetum cinerariifolium, the natural source of mosquito coil.</title>
        <authorList>
            <person name="Yamashiro T."/>
            <person name="Shiraishi A."/>
            <person name="Satake H."/>
            <person name="Nakayama K."/>
        </authorList>
    </citation>
    <scope>NUCLEOTIDE SEQUENCE</scope>
</reference>
<feature type="compositionally biased region" description="Basic and acidic residues" evidence="1">
    <location>
        <begin position="1"/>
        <end position="10"/>
    </location>
</feature>
<organism evidence="2">
    <name type="scientific">Tanacetum cinerariifolium</name>
    <name type="common">Dalmatian daisy</name>
    <name type="synonym">Chrysanthemum cinerariifolium</name>
    <dbReference type="NCBI Taxonomy" id="118510"/>
    <lineage>
        <taxon>Eukaryota</taxon>
        <taxon>Viridiplantae</taxon>
        <taxon>Streptophyta</taxon>
        <taxon>Embryophyta</taxon>
        <taxon>Tracheophyta</taxon>
        <taxon>Spermatophyta</taxon>
        <taxon>Magnoliopsida</taxon>
        <taxon>eudicotyledons</taxon>
        <taxon>Gunneridae</taxon>
        <taxon>Pentapetalae</taxon>
        <taxon>asterids</taxon>
        <taxon>campanulids</taxon>
        <taxon>Asterales</taxon>
        <taxon>Asteraceae</taxon>
        <taxon>Asteroideae</taxon>
        <taxon>Anthemideae</taxon>
        <taxon>Anthemidinae</taxon>
        <taxon>Tanacetum</taxon>
    </lineage>
</organism>
<name>A0A699VQF1_TANCI</name>
<evidence type="ECO:0000256" key="1">
    <source>
        <dbReference type="SAM" id="MobiDB-lite"/>
    </source>
</evidence>
<feature type="non-terminal residue" evidence="2">
    <location>
        <position position="125"/>
    </location>
</feature>
<evidence type="ECO:0000313" key="2">
    <source>
        <dbReference type="EMBL" id="GFD37845.1"/>
    </source>
</evidence>
<gene>
    <name evidence="2" type="ORF">Tci_909814</name>
</gene>
<dbReference type="AlphaFoldDB" id="A0A699VQF1"/>
<proteinExistence type="predicted"/>
<sequence>QKGRQDKGTRPGDSSLAVYGRHHGRGVAGARRRAQRQQLVEVAQLVGAQLEVAQVVYQLEVFVEVLALKAGRKAAVVVGREVLELLDFAREEAPTQRRIWHQPDAQFAQRRQHVHLHIAAPEAVL</sequence>
<feature type="compositionally biased region" description="Basic residues" evidence="1">
    <location>
        <begin position="20"/>
        <end position="30"/>
    </location>
</feature>
<protein>
    <submittedName>
        <fullName evidence="2">Uncharacterized protein</fullName>
    </submittedName>
</protein>
<feature type="region of interest" description="Disordered" evidence="1">
    <location>
        <begin position="1"/>
        <end position="30"/>
    </location>
</feature>
<accession>A0A699VQF1</accession>
<dbReference type="EMBL" id="BKCJ011491543">
    <property type="protein sequence ID" value="GFD37845.1"/>
    <property type="molecule type" value="Genomic_DNA"/>
</dbReference>
<comment type="caution">
    <text evidence="2">The sequence shown here is derived from an EMBL/GenBank/DDBJ whole genome shotgun (WGS) entry which is preliminary data.</text>
</comment>